<keyword evidence="1" id="KW-0560">Oxidoreductase</keyword>
<sequence length="141" mass="14795">MQAALAAIVAHSVMLSAHSSPSLFAQIQTRNPCPTIHSAFHSVSLKLPIKSQSQSMSLAAAASPKPLTVVAATKKVVAILKGTSTVEGVVTLTQDDDDTSSCLPHQLLLECFLHGLLFVTLKLVFVTVEGVFNLDLGCSAL</sequence>
<dbReference type="Gramene" id="PRQ56273">
    <property type="protein sequence ID" value="PRQ56273"/>
    <property type="gene ID" value="RchiOBHm_Chr1g0333961"/>
</dbReference>
<reference evidence="1 2" key="1">
    <citation type="journal article" date="2018" name="Nat. Genet.">
        <title>The Rosa genome provides new insights in the design of modern roses.</title>
        <authorList>
            <person name="Bendahmane M."/>
        </authorList>
    </citation>
    <scope>NUCLEOTIDE SEQUENCE [LARGE SCALE GENOMIC DNA]</scope>
    <source>
        <strain evidence="2">cv. Old Blush</strain>
    </source>
</reference>
<evidence type="ECO:0000313" key="1">
    <source>
        <dbReference type="EMBL" id="PRQ56273.1"/>
    </source>
</evidence>
<dbReference type="EMBL" id="PDCK01000039">
    <property type="protein sequence ID" value="PRQ56273.1"/>
    <property type="molecule type" value="Genomic_DNA"/>
</dbReference>
<dbReference type="Proteomes" id="UP000238479">
    <property type="component" value="Chromosome 1"/>
</dbReference>
<dbReference type="STRING" id="74649.A0A2P6SC60"/>
<accession>A0A2P6SC60</accession>
<name>A0A2P6SC60_ROSCH</name>
<dbReference type="GO" id="GO:0004784">
    <property type="term" value="F:superoxide dismutase activity"/>
    <property type="evidence" value="ECO:0007669"/>
    <property type="project" value="UniProtKB-EC"/>
</dbReference>
<gene>
    <name evidence="1" type="ORF">RchiOBHm_Chr1g0333961</name>
</gene>
<comment type="caution">
    <text evidence="1">The sequence shown here is derived from an EMBL/GenBank/DDBJ whole genome shotgun (WGS) entry which is preliminary data.</text>
</comment>
<dbReference type="AlphaFoldDB" id="A0A2P6SC60"/>
<organism evidence="1 2">
    <name type="scientific">Rosa chinensis</name>
    <name type="common">China rose</name>
    <dbReference type="NCBI Taxonomy" id="74649"/>
    <lineage>
        <taxon>Eukaryota</taxon>
        <taxon>Viridiplantae</taxon>
        <taxon>Streptophyta</taxon>
        <taxon>Embryophyta</taxon>
        <taxon>Tracheophyta</taxon>
        <taxon>Spermatophyta</taxon>
        <taxon>Magnoliopsida</taxon>
        <taxon>eudicotyledons</taxon>
        <taxon>Gunneridae</taxon>
        <taxon>Pentapetalae</taxon>
        <taxon>rosids</taxon>
        <taxon>fabids</taxon>
        <taxon>Rosales</taxon>
        <taxon>Rosaceae</taxon>
        <taxon>Rosoideae</taxon>
        <taxon>Rosoideae incertae sedis</taxon>
        <taxon>Rosa</taxon>
    </lineage>
</organism>
<dbReference type="EC" id="1.15.1.1" evidence="1"/>
<protein>
    <submittedName>
        <fullName evidence="1">Putative superoxide dismutase</fullName>
        <ecNumber evidence="1">1.15.1.1</ecNumber>
    </submittedName>
</protein>
<keyword evidence="2" id="KW-1185">Reference proteome</keyword>
<proteinExistence type="predicted"/>
<evidence type="ECO:0000313" key="2">
    <source>
        <dbReference type="Proteomes" id="UP000238479"/>
    </source>
</evidence>